<dbReference type="GO" id="GO:0042765">
    <property type="term" value="C:GPI-anchor transamidase complex"/>
    <property type="evidence" value="ECO:0007669"/>
    <property type="project" value="InterPro"/>
</dbReference>
<evidence type="ECO:0000313" key="3">
    <source>
        <dbReference type="Proteomes" id="UP000008827"/>
    </source>
</evidence>
<dbReference type="Proteomes" id="UP000008827">
    <property type="component" value="Chromosome 13"/>
</dbReference>
<gene>
    <name evidence="1" type="ORF">GLYMA_13G196100</name>
</gene>
<evidence type="ECO:0000313" key="2">
    <source>
        <dbReference type="EnsemblPlants" id="KRH20712"/>
    </source>
</evidence>
<reference evidence="2" key="2">
    <citation type="submission" date="2018-02" db="UniProtKB">
        <authorList>
            <consortium name="EnsemblPlants"/>
        </authorList>
    </citation>
    <scope>IDENTIFICATION</scope>
    <source>
        <strain evidence="2">Williams 82</strain>
    </source>
</reference>
<dbReference type="GO" id="GO:0016255">
    <property type="term" value="P:attachment of GPI anchor to protein"/>
    <property type="evidence" value="ECO:0007669"/>
    <property type="project" value="InterPro"/>
</dbReference>
<dbReference type="PANTHER" id="PTHR12959">
    <property type="entry name" value="GPI TRANSAMIDASE COMPONENT PIG-T-RELATED"/>
    <property type="match status" value="1"/>
</dbReference>
<dbReference type="Pfam" id="PF04113">
    <property type="entry name" value="Gpi16"/>
    <property type="match status" value="1"/>
</dbReference>
<dbReference type="AlphaFoldDB" id="A0A0R0GZA3"/>
<organism evidence="1">
    <name type="scientific">Glycine max</name>
    <name type="common">Soybean</name>
    <name type="synonym">Glycine hispida</name>
    <dbReference type="NCBI Taxonomy" id="3847"/>
    <lineage>
        <taxon>Eukaryota</taxon>
        <taxon>Viridiplantae</taxon>
        <taxon>Streptophyta</taxon>
        <taxon>Embryophyta</taxon>
        <taxon>Tracheophyta</taxon>
        <taxon>Spermatophyta</taxon>
        <taxon>Magnoliopsida</taxon>
        <taxon>eudicotyledons</taxon>
        <taxon>Gunneridae</taxon>
        <taxon>Pentapetalae</taxon>
        <taxon>rosids</taxon>
        <taxon>fabids</taxon>
        <taxon>Fabales</taxon>
        <taxon>Fabaceae</taxon>
        <taxon>Papilionoideae</taxon>
        <taxon>50 kb inversion clade</taxon>
        <taxon>NPAAA clade</taxon>
        <taxon>indigoferoid/millettioid clade</taxon>
        <taxon>Phaseoleae</taxon>
        <taxon>Glycine</taxon>
        <taxon>Glycine subgen. Soja</taxon>
    </lineage>
</organism>
<dbReference type="PaxDb" id="3847-GLYMA13G26591.1"/>
<reference evidence="1 2" key="1">
    <citation type="journal article" date="2010" name="Nature">
        <title>Genome sequence of the palaeopolyploid soybean.</title>
        <authorList>
            <person name="Schmutz J."/>
            <person name="Cannon S.B."/>
            <person name="Schlueter J."/>
            <person name="Ma J."/>
            <person name="Mitros T."/>
            <person name="Nelson W."/>
            <person name="Hyten D.L."/>
            <person name="Song Q."/>
            <person name="Thelen J.J."/>
            <person name="Cheng J."/>
            <person name="Xu D."/>
            <person name="Hellsten U."/>
            <person name="May G.D."/>
            <person name="Yu Y."/>
            <person name="Sakurai T."/>
            <person name="Umezawa T."/>
            <person name="Bhattacharyya M.K."/>
            <person name="Sandhu D."/>
            <person name="Valliyodan B."/>
            <person name="Lindquist E."/>
            <person name="Peto M."/>
            <person name="Grant D."/>
            <person name="Shu S."/>
            <person name="Goodstein D."/>
            <person name="Barry K."/>
            <person name="Futrell-Griggs M."/>
            <person name="Abernathy B."/>
            <person name="Du J."/>
            <person name="Tian Z."/>
            <person name="Zhu L."/>
            <person name="Gill N."/>
            <person name="Joshi T."/>
            <person name="Libault M."/>
            <person name="Sethuraman A."/>
            <person name="Zhang X.-C."/>
            <person name="Shinozaki K."/>
            <person name="Nguyen H.T."/>
            <person name="Wing R.A."/>
            <person name="Cregan P."/>
            <person name="Specht J."/>
            <person name="Grimwood J."/>
            <person name="Rokhsar D."/>
            <person name="Stacey G."/>
            <person name="Shoemaker R.C."/>
            <person name="Jackson S.A."/>
        </authorList>
    </citation>
    <scope>NUCLEOTIDE SEQUENCE</scope>
    <source>
        <strain evidence="2">cv. Williams 82</strain>
        <tissue evidence="1">Callus</tissue>
    </source>
</reference>
<evidence type="ECO:0000313" key="1">
    <source>
        <dbReference type="EMBL" id="KRH20712.1"/>
    </source>
</evidence>
<reference evidence="1" key="3">
    <citation type="submission" date="2018-07" db="EMBL/GenBank/DDBJ databases">
        <title>WGS assembly of Glycine max.</title>
        <authorList>
            <person name="Schmutz J."/>
            <person name="Cannon S."/>
            <person name="Schlueter J."/>
            <person name="Ma J."/>
            <person name="Mitros T."/>
            <person name="Nelson W."/>
            <person name="Hyten D."/>
            <person name="Song Q."/>
            <person name="Thelen J."/>
            <person name="Cheng J."/>
            <person name="Xu D."/>
            <person name="Hellsten U."/>
            <person name="May G."/>
            <person name="Yu Y."/>
            <person name="Sakurai T."/>
            <person name="Umezawa T."/>
            <person name="Bhattacharyya M."/>
            <person name="Sandhu D."/>
            <person name="Valliyodan B."/>
            <person name="Lindquist E."/>
            <person name="Peto M."/>
            <person name="Grant D."/>
            <person name="Shu S."/>
            <person name="Goodstein D."/>
            <person name="Barry K."/>
            <person name="Futrell-Griggs M."/>
            <person name="Abernathy B."/>
            <person name="Du J."/>
            <person name="Tian Z."/>
            <person name="Zhu L."/>
            <person name="Gill N."/>
            <person name="Joshi T."/>
            <person name="Libault M."/>
            <person name="Sethuraman A."/>
            <person name="Zhang X."/>
            <person name="Shinozaki K."/>
            <person name="Nguyen H."/>
            <person name="Wing R."/>
            <person name="Cregan P."/>
            <person name="Specht J."/>
            <person name="Grimwood J."/>
            <person name="Rokhsar D."/>
            <person name="Stacey G."/>
            <person name="Shoemaker R."/>
            <person name="Jackson S."/>
        </authorList>
    </citation>
    <scope>NUCLEOTIDE SEQUENCE</scope>
    <source>
        <tissue evidence="1">Callus</tissue>
    </source>
</reference>
<dbReference type="EnsemblPlants" id="KRH20712">
    <property type="protein sequence ID" value="KRH20712"/>
    <property type="gene ID" value="GLYMA_13G196100"/>
</dbReference>
<dbReference type="PANTHER" id="PTHR12959:SF11">
    <property type="entry name" value="GPI TRANSAMIDASE COMPONENT PIG-T"/>
    <property type="match status" value="1"/>
</dbReference>
<dbReference type="Gramene" id="KRH20712">
    <property type="protein sequence ID" value="KRH20712"/>
    <property type="gene ID" value="GLYMA_13G196100"/>
</dbReference>
<dbReference type="EMBL" id="CM000846">
    <property type="protein sequence ID" value="KRH20712.1"/>
    <property type="molecule type" value="Genomic_DNA"/>
</dbReference>
<dbReference type="OMA" id="RCKLQAN"/>
<keyword evidence="3" id="KW-1185">Reference proteome</keyword>
<sequence length="183" mass="20731">METSSSILYEYPIKEYMETEQFDLGLTWKHPIAWSSPHAPLYASRFSMGSGNERGAIAISLKSIQGLVAINNVIERCKLQANVLQIVPWYVKVYYHTLQLVVDERPQALTDFVERMRVSPSEDKVSPGVMEMVLQFPCEMKSAVLSIVFDKGFLHIDEYPPDVNQGFDIPSAIISFPDFHASL</sequence>
<dbReference type="STRING" id="3847.A0A0R0GZA3"/>
<name>A0A0R0GZA3_SOYBN</name>
<accession>A0A0R0GZA3</accession>
<dbReference type="InterPro" id="IPR007245">
    <property type="entry name" value="PIG-T"/>
</dbReference>
<proteinExistence type="predicted"/>
<dbReference type="InParanoid" id="A0A0R0GZA3"/>
<protein>
    <submittedName>
        <fullName evidence="1 2">Uncharacterized protein</fullName>
    </submittedName>
</protein>